<dbReference type="SUPFAM" id="SSF48317">
    <property type="entry name" value="Acid phosphatase/Vanadium-dependent haloperoxidase"/>
    <property type="match status" value="1"/>
</dbReference>
<keyword evidence="1" id="KW-0472">Membrane</keyword>
<feature type="domain" description="Phosphatidic acid phosphatase type 2/haloperoxidase" evidence="2">
    <location>
        <begin position="85"/>
        <end position="201"/>
    </location>
</feature>
<keyword evidence="1" id="KW-0812">Transmembrane</keyword>
<comment type="caution">
    <text evidence="3">The sequence shown here is derived from an EMBL/GenBank/DDBJ whole genome shotgun (WGS) entry which is preliminary data.</text>
</comment>
<keyword evidence="1" id="KW-1133">Transmembrane helix</keyword>
<dbReference type="Pfam" id="PF01569">
    <property type="entry name" value="PAP2"/>
    <property type="match status" value="1"/>
</dbReference>
<dbReference type="RefSeq" id="WP_344765937.1">
    <property type="nucleotide sequence ID" value="NZ_BAABAK010000005.1"/>
</dbReference>
<feature type="transmembrane region" description="Helical" evidence="1">
    <location>
        <begin position="186"/>
        <end position="205"/>
    </location>
</feature>
<keyword evidence="4" id="KW-1185">Reference proteome</keyword>
<sequence length="212" mass="24403">MSKKPRILILLLFILIISFTLLSAFIAKNHIFPFDIEVSLAVQKYQDKWLDKLMLAISFFGELPWSLISVLVVASIFYFNKYKREGFFISTTLFSGLIILGIKNVINRPRPTSFYVRLVEVNRFQSYPSGHVLSYVLFFGFLIVLMQNLKTIALVWRNLITGISAFLIITIAPSRIYLGAHWFTDTLGGFLLGLICLFPLCYFYFKKTGNID</sequence>
<evidence type="ECO:0000259" key="2">
    <source>
        <dbReference type="SMART" id="SM00014"/>
    </source>
</evidence>
<feature type="transmembrane region" description="Helical" evidence="1">
    <location>
        <begin position="158"/>
        <end position="180"/>
    </location>
</feature>
<evidence type="ECO:0000313" key="4">
    <source>
        <dbReference type="Proteomes" id="UP001501081"/>
    </source>
</evidence>
<feature type="transmembrane region" description="Helical" evidence="1">
    <location>
        <begin position="53"/>
        <end position="79"/>
    </location>
</feature>
<dbReference type="InterPro" id="IPR036938">
    <property type="entry name" value="PAP2/HPO_sf"/>
</dbReference>
<name>A0ABP7P881_9SPHI</name>
<dbReference type="SMART" id="SM00014">
    <property type="entry name" value="acidPPc"/>
    <property type="match status" value="1"/>
</dbReference>
<protein>
    <recommendedName>
        <fullName evidence="2">Phosphatidic acid phosphatase type 2/haloperoxidase domain-containing protein</fullName>
    </recommendedName>
</protein>
<dbReference type="EMBL" id="BAABAK010000005">
    <property type="protein sequence ID" value="GAA3961336.1"/>
    <property type="molecule type" value="Genomic_DNA"/>
</dbReference>
<dbReference type="PANTHER" id="PTHR14969:SF13">
    <property type="entry name" value="AT30094P"/>
    <property type="match status" value="1"/>
</dbReference>
<dbReference type="Proteomes" id="UP001501081">
    <property type="component" value="Unassembled WGS sequence"/>
</dbReference>
<accession>A0ABP7P881</accession>
<gene>
    <name evidence="3" type="ORF">GCM10022246_13200</name>
</gene>
<feature type="transmembrane region" description="Helical" evidence="1">
    <location>
        <begin position="86"/>
        <end position="106"/>
    </location>
</feature>
<dbReference type="Gene3D" id="1.20.144.10">
    <property type="entry name" value="Phosphatidic acid phosphatase type 2/haloperoxidase"/>
    <property type="match status" value="2"/>
</dbReference>
<evidence type="ECO:0000256" key="1">
    <source>
        <dbReference type="SAM" id="Phobius"/>
    </source>
</evidence>
<dbReference type="InterPro" id="IPR000326">
    <property type="entry name" value="PAP2/HPO"/>
</dbReference>
<organism evidence="3 4">
    <name type="scientific">Pedobacter ginsengiterrae</name>
    <dbReference type="NCBI Taxonomy" id="871696"/>
    <lineage>
        <taxon>Bacteria</taxon>
        <taxon>Pseudomonadati</taxon>
        <taxon>Bacteroidota</taxon>
        <taxon>Sphingobacteriia</taxon>
        <taxon>Sphingobacteriales</taxon>
        <taxon>Sphingobacteriaceae</taxon>
        <taxon>Pedobacter</taxon>
    </lineage>
</organism>
<dbReference type="CDD" id="cd03392">
    <property type="entry name" value="PAP2_like_2"/>
    <property type="match status" value="1"/>
</dbReference>
<reference evidence="4" key="1">
    <citation type="journal article" date="2019" name="Int. J. Syst. Evol. Microbiol.">
        <title>The Global Catalogue of Microorganisms (GCM) 10K type strain sequencing project: providing services to taxonomists for standard genome sequencing and annotation.</title>
        <authorList>
            <consortium name="The Broad Institute Genomics Platform"/>
            <consortium name="The Broad Institute Genome Sequencing Center for Infectious Disease"/>
            <person name="Wu L."/>
            <person name="Ma J."/>
        </authorList>
    </citation>
    <scope>NUCLEOTIDE SEQUENCE [LARGE SCALE GENOMIC DNA]</scope>
    <source>
        <strain evidence="4">JCM 17338</strain>
    </source>
</reference>
<proteinExistence type="predicted"/>
<evidence type="ECO:0000313" key="3">
    <source>
        <dbReference type="EMBL" id="GAA3961336.1"/>
    </source>
</evidence>
<dbReference type="PANTHER" id="PTHR14969">
    <property type="entry name" value="SPHINGOSINE-1-PHOSPHATE PHOSPHOHYDROLASE"/>
    <property type="match status" value="1"/>
</dbReference>
<feature type="transmembrane region" description="Helical" evidence="1">
    <location>
        <begin position="126"/>
        <end position="146"/>
    </location>
</feature>